<dbReference type="Proteomes" id="UP000826462">
    <property type="component" value="Chromosome 2"/>
</dbReference>
<feature type="region of interest" description="Disordered" evidence="2">
    <location>
        <begin position="463"/>
        <end position="508"/>
    </location>
</feature>
<feature type="compositionally biased region" description="Low complexity" evidence="2">
    <location>
        <begin position="471"/>
        <end position="497"/>
    </location>
</feature>
<dbReference type="Gene3D" id="3.40.720.10">
    <property type="entry name" value="Alkaline Phosphatase, subunit A"/>
    <property type="match status" value="2"/>
</dbReference>
<sequence length="522" mass="54681">MSASSFDKQNEFAQGAGEPDLVRRQIVAAIVGSFALSACGGGGGGGSSDPGSGTPPNQSIGQIPPDRANLPRPALPVPGSSGIDHIVLVTMENRSFDHLLGWVPNAEGLPAGRQFTDAFGEAQAPFALSANPAYGFQGCSFADPDHAYDAGRVHLANGAMNGFLLTPNTNQTRGDLLPIGFFQQADLDFYRGAVPLYTVCDYYMSGILADTFPNRVYLHSGETDRLSDTLDTSQLPTIWDRLDAKGITSTYYFHDVPFTALYGARYVSRSKLFNDFLTDAAAGALPSFCMVDPSFGGEAQGISNDDHPHADVRNGQVLLGQIYEALRTSPTWSSTLMIVVYDEWGGFMEHVASPVKPVSAAEQALGNDGRLGFRVPCMLLGPRVGANQVARYPFDPSSIHQLLQWRFGLDPLGVRASDPTTFNLAYALDLTQPPRTDAPAVAVAPGPFGTACALVPPGGSGIGSIDNAQQTGAPASGAAASGTAASGTPASGTSASSELKQSVPGGRFSDLRAKATALGFPQ</sequence>
<dbReference type="InterPro" id="IPR007312">
    <property type="entry name" value="Phosphoesterase"/>
</dbReference>
<dbReference type="EMBL" id="CP080096">
    <property type="protein sequence ID" value="QYD71193.1"/>
    <property type="molecule type" value="Genomic_DNA"/>
</dbReference>
<dbReference type="PANTHER" id="PTHR31956">
    <property type="entry name" value="NON-SPECIFIC PHOSPHOLIPASE C4-RELATED"/>
    <property type="match status" value="1"/>
</dbReference>
<name>A0ABX8UQA0_9BURK</name>
<evidence type="ECO:0000256" key="2">
    <source>
        <dbReference type="SAM" id="MobiDB-lite"/>
    </source>
</evidence>
<proteinExistence type="predicted"/>
<dbReference type="PANTHER" id="PTHR31956:SF1">
    <property type="entry name" value="NON-SPECIFIC PHOSPHOLIPASE C1"/>
    <property type="match status" value="1"/>
</dbReference>
<evidence type="ECO:0000256" key="1">
    <source>
        <dbReference type="ARBA" id="ARBA00022801"/>
    </source>
</evidence>
<accession>A0ABX8UQA0</accession>
<keyword evidence="4" id="KW-1185">Reference proteome</keyword>
<keyword evidence="1" id="KW-0378">Hydrolase</keyword>
<evidence type="ECO:0000313" key="4">
    <source>
        <dbReference type="Proteomes" id="UP000826462"/>
    </source>
</evidence>
<dbReference type="InterPro" id="IPR017850">
    <property type="entry name" value="Alkaline_phosphatase_core_sf"/>
</dbReference>
<gene>
    <name evidence="3" type="ORF">KZJ38_29540</name>
</gene>
<organism evidence="3 4">
    <name type="scientific">Paraburkholderia edwinii</name>
    <dbReference type="NCBI Taxonomy" id="2861782"/>
    <lineage>
        <taxon>Bacteria</taxon>
        <taxon>Pseudomonadati</taxon>
        <taxon>Pseudomonadota</taxon>
        <taxon>Betaproteobacteria</taxon>
        <taxon>Burkholderiales</taxon>
        <taxon>Burkholderiaceae</taxon>
        <taxon>Paraburkholderia</taxon>
    </lineage>
</organism>
<evidence type="ECO:0000313" key="3">
    <source>
        <dbReference type="EMBL" id="QYD71193.1"/>
    </source>
</evidence>
<feature type="region of interest" description="Disordered" evidence="2">
    <location>
        <begin position="41"/>
        <end position="76"/>
    </location>
</feature>
<protein>
    <submittedName>
        <fullName evidence="3">Phosphoesterase</fullName>
    </submittedName>
</protein>
<dbReference type="Pfam" id="PF04185">
    <property type="entry name" value="Phosphoesterase"/>
    <property type="match status" value="1"/>
</dbReference>
<reference evidence="3 4" key="1">
    <citation type="submission" date="2021-07" db="EMBL/GenBank/DDBJ databases">
        <title>Paraburkholderia edwinii protects Aspergillus sp. from phenazines by acting as a toxin sponge.</title>
        <authorList>
            <person name="Dahlstrom K.M."/>
            <person name="Newman D.K."/>
        </authorList>
    </citation>
    <scope>NUCLEOTIDE SEQUENCE [LARGE SCALE GENOMIC DNA]</scope>
    <source>
        <strain evidence="3 4">Pe01</strain>
    </source>
</reference>
<dbReference type="RefSeq" id="WP_219800626.1">
    <property type="nucleotide sequence ID" value="NZ_CP080096.1"/>
</dbReference>